<dbReference type="RefSeq" id="WP_264882539.1">
    <property type="nucleotide sequence ID" value="NZ_JAPDOB010000002.1"/>
</dbReference>
<dbReference type="Proteomes" id="UP001526246">
    <property type="component" value="Unassembled WGS sequence"/>
</dbReference>
<dbReference type="InterPro" id="IPR004360">
    <property type="entry name" value="Glyas_Fos-R_dOase_dom"/>
</dbReference>
<protein>
    <submittedName>
        <fullName evidence="3">VOC family protein</fullName>
    </submittedName>
</protein>
<dbReference type="EMBL" id="JAPDOB010000002">
    <property type="protein sequence ID" value="MCW3797945.1"/>
    <property type="molecule type" value="Genomic_DNA"/>
</dbReference>
<evidence type="ECO:0000313" key="3">
    <source>
        <dbReference type="EMBL" id="MCW3797945.1"/>
    </source>
</evidence>
<evidence type="ECO:0000259" key="2">
    <source>
        <dbReference type="PROSITE" id="PS51819"/>
    </source>
</evidence>
<dbReference type="SUPFAM" id="SSF54593">
    <property type="entry name" value="Glyoxalase/Bleomycin resistance protein/Dihydroxybiphenyl dioxygenase"/>
    <property type="match status" value="1"/>
</dbReference>
<name>A0ABT3JFV2_9SPHN</name>
<keyword evidence="4" id="KW-1185">Reference proteome</keyword>
<dbReference type="PANTHER" id="PTHR36503">
    <property type="entry name" value="BLR2520 PROTEIN"/>
    <property type="match status" value="1"/>
</dbReference>
<gene>
    <name evidence="3" type="ORF">OMW55_09030</name>
</gene>
<dbReference type="Pfam" id="PF00903">
    <property type="entry name" value="Glyoxalase"/>
    <property type="match status" value="1"/>
</dbReference>
<proteinExistence type="predicted"/>
<dbReference type="InterPro" id="IPR037523">
    <property type="entry name" value="VOC_core"/>
</dbReference>
<evidence type="ECO:0000256" key="1">
    <source>
        <dbReference type="SAM" id="MobiDB-lite"/>
    </source>
</evidence>
<dbReference type="InterPro" id="IPR029068">
    <property type="entry name" value="Glyas_Bleomycin-R_OHBP_Dase"/>
</dbReference>
<reference evidence="3 4" key="1">
    <citation type="submission" date="2022-10" db="EMBL/GenBank/DDBJ databases">
        <title>Sphingomonas sp.</title>
        <authorList>
            <person name="Jin C."/>
        </authorList>
    </citation>
    <scope>NUCLEOTIDE SEQUENCE [LARGE SCALE GENOMIC DNA]</scope>
    <source>
        <strain evidence="3 4">BN140010</strain>
    </source>
</reference>
<dbReference type="PANTHER" id="PTHR36503:SF2">
    <property type="entry name" value="BLR2408 PROTEIN"/>
    <property type="match status" value="1"/>
</dbReference>
<comment type="caution">
    <text evidence="3">The sequence shown here is derived from an EMBL/GenBank/DDBJ whole genome shotgun (WGS) entry which is preliminary data.</text>
</comment>
<accession>A0ABT3JFV2</accession>
<feature type="region of interest" description="Disordered" evidence="1">
    <location>
        <begin position="94"/>
        <end position="147"/>
    </location>
</feature>
<sequence>MAQMIFVNLPVTDLPRSKAFYEAIGFRNEPKFSNENAAMMQLSDTIAVMLLTHAFYSTFTTRPIAPPHGTSQVLLCISCESPEAVDRITDAAKAAGGKVDASQEDQTKGGPMYGRDFEDPDGHQWAPMWMDPNFAEKGAHPTEQAAA</sequence>
<organism evidence="3 4">
    <name type="scientific">Sphingomonas arvum</name>
    <dbReference type="NCBI Taxonomy" id="2992113"/>
    <lineage>
        <taxon>Bacteria</taxon>
        <taxon>Pseudomonadati</taxon>
        <taxon>Pseudomonadota</taxon>
        <taxon>Alphaproteobacteria</taxon>
        <taxon>Sphingomonadales</taxon>
        <taxon>Sphingomonadaceae</taxon>
        <taxon>Sphingomonas</taxon>
    </lineage>
</organism>
<dbReference type="Gene3D" id="3.10.180.10">
    <property type="entry name" value="2,3-Dihydroxybiphenyl 1,2-Dioxygenase, domain 1"/>
    <property type="match status" value="1"/>
</dbReference>
<evidence type="ECO:0000313" key="4">
    <source>
        <dbReference type="Proteomes" id="UP001526246"/>
    </source>
</evidence>
<dbReference type="PROSITE" id="PS51819">
    <property type="entry name" value="VOC"/>
    <property type="match status" value="1"/>
</dbReference>
<feature type="domain" description="VOC" evidence="2">
    <location>
        <begin position="3"/>
        <end position="130"/>
    </location>
</feature>